<dbReference type="AlphaFoldDB" id="A0A4S4LCK6"/>
<reference evidence="2 3" key="1">
    <citation type="submission" date="2019-02" db="EMBL/GenBank/DDBJ databases">
        <title>Genome sequencing of the rare red list fungi Phellinidium pouzarii.</title>
        <authorList>
            <person name="Buettner E."/>
            <person name="Kellner H."/>
        </authorList>
    </citation>
    <scope>NUCLEOTIDE SEQUENCE [LARGE SCALE GENOMIC DNA]</scope>
    <source>
        <strain evidence="2 3">DSM 108285</strain>
    </source>
</reference>
<protein>
    <submittedName>
        <fullName evidence="2">Uncharacterized protein</fullName>
    </submittedName>
</protein>
<feature type="region of interest" description="Disordered" evidence="1">
    <location>
        <begin position="36"/>
        <end position="150"/>
    </location>
</feature>
<feature type="compositionally biased region" description="Acidic residues" evidence="1">
    <location>
        <begin position="103"/>
        <end position="124"/>
    </location>
</feature>
<sequence length="188" mass="21566">MVSHRRNKLLGQRKSKVLRRRRIALNRTVQDYIVQTASGERPHPKENTQNVDHETTSSVPMVRRESSTIKRPKHVYSSKKRLTRHDLRLGVQFPTENESSEQTPDEDEEDDKMLDASESIDDDSATSVMEHDGEVSEENEPLADTSSGDKFKQRSAHILRLIDISPDIAHLLLAGRRQLMTEDSQKKK</sequence>
<dbReference type="Proteomes" id="UP000308199">
    <property type="component" value="Unassembled WGS sequence"/>
</dbReference>
<organism evidence="2 3">
    <name type="scientific">Phellinidium pouzarii</name>
    <dbReference type="NCBI Taxonomy" id="167371"/>
    <lineage>
        <taxon>Eukaryota</taxon>
        <taxon>Fungi</taxon>
        <taxon>Dikarya</taxon>
        <taxon>Basidiomycota</taxon>
        <taxon>Agaricomycotina</taxon>
        <taxon>Agaricomycetes</taxon>
        <taxon>Hymenochaetales</taxon>
        <taxon>Hymenochaetaceae</taxon>
        <taxon>Phellinidium</taxon>
    </lineage>
</organism>
<name>A0A4S4LCK6_9AGAM</name>
<accession>A0A4S4LCK6</accession>
<proteinExistence type="predicted"/>
<feature type="compositionally biased region" description="Basic residues" evidence="1">
    <location>
        <begin position="70"/>
        <end position="83"/>
    </location>
</feature>
<evidence type="ECO:0000256" key="1">
    <source>
        <dbReference type="SAM" id="MobiDB-lite"/>
    </source>
</evidence>
<evidence type="ECO:0000313" key="3">
    <source>
        <dbReference type="Proteomes" id="UP000308199"/>
    </source>
</evidence>
<gene>
    <name evidence="2" type="ORF">EW145_g1947</name>
</gene>
<evidence type="ECO:0000313" key="2">
    <source>
        <dbReference type="EMBL" id="THH09526.1"/>
    </source>
</evidence>
<keyword evidence="3" id="KW-1185">Reference proteome</keyword>
<feature type="compositionally biased region" description="Basic and acidic residues" evidence="1">
    <location>
        <begin position="40"/>
        <end position="55"/>
    </location>
</feature>
<comment type="caution">
    <text evidence="2">The sequence shown here is derived from an EMBL/GenBank/DDBJ whole genome shotgun (WGS) entry which is preliminary data.</text>
</comment>
<dbReference type="EMBL" id="SGPK01000060">
    <property type="protein sequence ID" value="THH09526.1"/>
    <property type="molecule type" value="Genomic_DNA"/>
</dbReference>